<proteinExistence type="predicted"/>
<keyword evidence="2" id="KW-1185">Reference proteome</keyword>
<evidence type="ECO:0000313" key="2">
    <source>
        <dbReference type="Proteomes" id="UP000821845"/>
    </source>
</evidence>
<gene>
    <name evidence="1" type="ORF">HPB50_025901</name>
</gene>
<accession>A0ACB7RQD3</accession>
<organism evidence="1 2">
    <name type="scientific">Hyalomma asiaticum</name>
    <name type="common">Tick</name>
    <dbReference type="NCBI Taxonomy" id="266040"/>
    <lineage>
        <taxon>Eukaryota</taxon>
        <taxon>Metazoa</taxon>
        <taxon>Ecdysozoa</taxon>
        <taxon>Arthropoda</taxon>
        <taxon>Chelicerata</taxon>
        <taxon>Arachnida</taxon>
        <taxon>Acari</taxon>
        <taxon>Parasitiformes</taxon>
        <taxon>Ixodida</taxon>
        <taxon>Ixodoidea</taxon>
        <taxon>Ixodidae</taxon>
        <taxon>Hyalomminae</taxon>
        <taxon>Hyalomma</taxon>
    </lineage>
</organism>
<dbReference type="EMBL" id="CM023488">
    <property type="protein sequence ID" value="KAH6924886.1"/>
    <property type="molecule type" value="Genomic_DNA"/>
</dbReference>
<dbReference type="Proteomes" id="UP000821845">
    <property type="component" value="Chromosome 8"/>
</dbReference>
<evidence type="ECO:0000313" key="1">
    <source>
        <dbReference type="EMBL" id="KAH6924886.1"/>
    </source>
</evidence>
<comment type="caution">
    <text evidence="1">The sequence shown here is derived from an EMBL/GenBank/DDBJ whole genome shotgun (WGS) entry which is preliminary data.</text>
</comment>
<name>A0ACB7RQD3_HYAAI</name>
<reference evidence="1" key="1">
    <citation type="submission" date="2020-05" db="EMBL/GenBank/DDBJ databases">
        <title>Large-scale comparative analyses of tick genomes elucidate their genetic diversity and vector capacities.</title>
        <authorList>
            <person name="Jia N."/>
            <person name="Wang J."/>
            <person name="Shi W."/>
            <person name="Du L."/>
            <person name="Sun Y."/>
            <person name="Zhan W."/>
            <person name="Jiang J."/>
            <person name="Wang Q."/>
            <person name="Zhang B."/>
            <person name="Ji P."/>
            <person name="Sakyi L.B."/>
            <person name="Cui X."/>
            <person name="Yuan T."/>
            <person name="Jiang B."/>
            <person name="Yang W."/>
            <person name="Lam T.T.-Y."/>
            <person name="Chang Q."/>
            <person name="Ding S."/>
            <person name="Wang X."/>
            <person name="Zhu J."/>
            <person name="Ruan X."/>
            <person name="Zhao L."/>
            <person name="Wei J."/>
            <person name="Que T."/>
            <person name="Du C."/>
            <person name="Cheng J."/>
            <person name="Dai P."/>
            <person name="Han X."/>
            <person name="Huang E."/>
            <person name="Gao Y."/>
            <person name="Liu J."/>
            <person name="Shao H."/>
            <person name="Ye R."/>
            <person name="Li L."/>
            <person name="Wei W."/>
            <person name="Wang X."/>
            <person name="Wang C."/>
            <person name="Yang T."/>
            <person name="Huo Q."/>
            <person name="Li W."/>
            <person name="Guo W."/>
            <person name="Chen H."/>
            <person name="Zhou L."/>
            <person name="Ni X."/>
            <person name="Tian J."/>
            <person name="Zhou Y."/>
            <person name="Sheng Y."/>
            <person name="Liu T."/>
            <person name="Pan Y."/>
            <person name="Xia L."/>
            <person name="Li J."/>
            <person name="Zhao F."/>
            <person name="Cao W."/>
        </authorList>
    </citation>
    <scope>NUCLEOTIDE SEQUENCE</scope>
    <source>
        <strain evidence="1">Hyas-2018</strain>
    </source>
</reference>
<sequence>MFAAHLEYLQLSPRLRNKELRTLSDDAELRTYKFAVDYQLPAIMEYIAERQGEAVLCGPALEHVMTSNRPRAVAHQLSTISECIEDDEALTRNVYEKGRKASTATQDTSSGDEFSLCDTVAALAEN</sequence>
<protein>
    <submittedName>
        <fullName evidence="1">Uncharacterized protein</fullName>
    </submittedName>
</protein>